<dbReference type="Proteomes" id="UP001163324">
    <property type="component" value="Chromosome 8"/>
</dbReference>
<evidence type="ECO:0000313" key="2">
    <source>
        <dbReference type="Proteomes" id="UP001163324"/>
    </source>
</evidence>
<sequence>MVAQDAQDVVAVHVSGQSNEPMPKPAHALTHEQVAQELSTNASVGLDAEEAAERLIKFGKNDLGEEKGVQPLKIFISQIANAMTLVLVLALAASFAIQAWIEGGVLAFLIGINLVIGFYQDLQAARTIASLSSLNSPTARAVRGGISNSIDASTIVPGDIIELKTGDMVPADARLIEVVNLEADEAALTGESVPVRKDPNSIFGNKKGDDEDVGPGDRLNVVFSSTTITKGRGKAIVFATGMSTEMGAIAAALRADGAEKRQLKRDENGKAGVGAHLAFAVGKTWDHIGGFLGVTVGTPLQKKMSGLFLSILGIAIICAIIVIGANGFTSRNDVIIYAITLAIGTLPVTLILVLTVTMAAGTKVMVQRNVLVRNMRSLEALGGVTNICSDKTGTLTQGKMVTRMAWLPGHGTYIINVTNEPHNPESGDVEFTEVQPSNMNPGTTSTSVAALSEGAKNEMKDYLDVANLANLASIRKLASENKEGEDHRWQAQGDPTEIALQVFAARFGRNVEINQDFDASQWTQVVEFPFDSAIKKMSVLSQDQAGALHVFTKGAVERVIDSCTQTPGPDNTIIAMSDTVKSGILANMEALARRGLRVLALASRTSPRVVNSEEARDGTLKREDFEKELVFRGLVGIYDPPRPESRPSVFKCHQAGIGVHMLTGDHPETARTIAAEVGILPRRMDLVRADVAQGIVMTAHDFDRLTDEQIDRLPQLPLVVARCAPSTKVRMIDALHRRGRYVAMTGDGVNDSPSLHRADVGIAMGLCGSDVAKSASDIVLSDDNFASILNAVEEGRRIFDNVQKFMLHVLALNVGFVITLLIGLAYKDSEGVSIFQITPVEILFMLLVGGAFTETGLGYESASPDILNRPPQSLKRGVFTIEFQLDIAVYGLVMAICMIGTFIGTFFGLNGGEFGNDCNLNYSESCEAVFRSRSSAYTTMMWVCSMFAWELVDSRRSFFDCIISNPRAWAGRLWSNLFLFWSVVVGIVSVFPTIYIPGLNRVVFLHTSIGAEWGVVIGMAIFFIGSSEAWKWVKRAYLRRKNLMLRKGDGLGEEDLEARTFERFFDGSSSGEEK</sequence>
<keyword evidence="2" id="KW-1185">Reference proteome</keyword>
<accession>A0ACC0UT63</accession>
<dbReference type="EMBL" id="CM047947">
    <property type="protein sequence ID" value="KAI9896910.1"/>
    <property type="molecule type" value="Genomic_DNA"/>
</dbReference>
<name>A0ACC0UT63_9HYPO</name>
<reference evidence="1" key="1">
    <citation type="submission" date="2022-10" db="EMBL/GenBank/DDBJ databases">
        <title>Complete Genome of Trichothecium roseum strain YXFP-22015, a Plant Pathogen Isolated from Citrus.</title>
        <authorList>
            <person name="Wang Y."/>
            <person name="Zhu L."/>
        </authorList>
    </citation>
    <scope>NUCLEOTIDE SEQUENCE</scope>
    <source>
        <strain evidence="1">YXFP-22015</strain>
    </source>
</reference>
<comment type="caution">
    <text evidence="1">The sequence shown here is derived from an EMBL/GenBank/DDBJ whole genome shotgun (WGS) entry which is preliminary data.</text>
</comment>
<protein>
    <submittedName>
        <fullName evidence="1">Uncharacterized protein</fullName>
    </submittedName>
</protein>
<gene>
    <name evidence="1" type="ORF">N3K66_007932</name>
</gene>
<proteinExistence type="predicted"/>
<organism evidence="1 2">
    <name type="scientific">Trichothecium roseum</name>
    <dbReference type="NCBI Taxonomy" id="47278"/>
    <lineage>
        <taxon>Eukaryota</taxon>
        <taxon>Fungi</taxon>
        <taxon>Dikarya</taxon>
        <taxon>Ascomycota</taxon>
        <taxon>Pezizomycotina</taxon>
        <taxon>Sordariomycetes</taxon>
        <taxon>Hypocreomycetidae</taxon>
        <taxon>Hypocreales</taxon>
        <taxon>Hypocreales incertae sedis</taxon>
        <taxon>Trichothecium</taxon>
    </lineage>
</organism>
<evidence type="ECO:0000313" key="1">
    <source>
        <dbReference type="EMBL" id="KAI9896910.1"/>
    </source>
</evidence>